<feature type="transmembrane region" description="Helical" evidence="5">
    <location>
        <begin position="278"/>
        <end position="301"/>
    </location>
</feature>
<evidence type="ECO:0000313" key="7">
    <source>
        <dbReference type="EnsemblMetazoa" id="CapteP121712"/>
    </source>
</evidence>
<comment type="subcellular location">
    <subcellularLocation>
        <location evidence="1">Membrane</location>
        <topology evidence="1">Multi-pass membrane protein</topology>
    </subcellularLocation>
</comment>
<evidence type="ECO:0000256" key="4">
    <source>
        <dbReference type="ARBA" id="ARBA00023136"/>
    </source>
</evidence>
<dbReference type="HOGENOM" id="CLU_007946_3_1_1"/>
<reference evidence="6 8" key="2">
    <citation type="journal article" date="2013" name="Nature">
        <title>Insights into bilaterian evolution from three spiralian genomes.</title>
        <authorList>
            <person name="Simakov O."/>
            <person name="Marletaz F."/>
            <person name="Cho S.J."/>
            <person name="Edsinger-Gonzales E."/>
            <person name="Havlak P."/>
            <person name="Hellsten U."/>
            <person name="Kuo D.H."/>
            <person name="Larsson T."/>
            <person name="Lv J."/>
            <person name="Arendt D."/>
            <person name="Savage R."/>
            <person name="Osoegawa K."/>
            <person name="de Jong P."/>
            <person name="Grimwood J."/>
            <person name="Chapman J.A."/>
            <person name="Shapiro H."/>
            <person name="Aerts A."/>
            <person name="Otillar R.P."/>
            <person name="Terry A.Y."/>
            <person name="Boore J.L."/>
            <person name="Grigoriev I.V."/>
            <person name="Lindberg D.R."/>
            <person name="Seaver E.C."/>
            <person name="Weisblat D.A."/>
            <person name="Putnam N.H."/>
            <person name="Rokhsar D.S."/>
        </authorList>
    </citation>
    <scope>NUCLEOTIDE SEQUENCE</scope>
    <source>
        <strain evidence="6 8">I ESC-2004</strain>
    </source>
</reference>
<dbReference type="InterPro" id="IPR050598">
    <property type="entry name" value="AminoAcid_Transporter"/>
</dbReference>
<feature type="transmembrane region" description="Helical" evidence="5">
    <location>
        <begin position="129"/>
        <end position="150"/>
    </location>
</feature>
<gene>
    <name evidence="6" type="ORF">CAPTEDRAFT_121712</name>
</gene>
<feature type="transmembrane region" description="Helical" evidence="5">
    <location>
        <begin position="327"/>
        <end position="348"/>
    </location>
</feature>
<feature type="transmembrane region" description="Helical" evidence="5">
    <location>
        <begin position="242"/>
        <end position="266"/>
    </location>
</feature>
<proteinExistence type="predicted"/>
<evidence type="ECO:0000256" key="1">
    <source>
        <dbReference type="ARBA" id="ARBA00004141"/>
    </source>
</evidence>
<evidence type="ECO:0000313" key="8">
    <source>
        <dbReference type="Proteomes" id="UP000014760"/>
    </source>
</evidence>
<evidence type="ECO:0000256" key="5">
    <source>
        <dbReference type="SAM" id="Phobius"/>
    </source>
</evidence>
<dbReference type="Pfam" id="PF13520">
    <property type="entry name" value="AA_permease_2"/>
    <property type="match status" value="1"/>
</dbReference>
<dbReference type="STRING" id="283909.R7VCI4"/>
<name>R7VCI4_CAPTE</name>
<accession>R7VCI4</accession>
<dbReference type="PANTHER" id="PTHR11785">
    <property type="entry name" value="AMINO ACID TRANSPORTER"/>
    <property type="match status" value="1"/>
</dbReference>
<reference evidence="7" key="3">
    <citation type="submission" date="2015-06" db="UniProtKB">
        <authorList>
            <consortium name="EnsemblMetazoa"/>
        </authorList>
    </citation>
    <scope>IDENTIFICATION</scope>
</reference>
<feature type="transmembrane region" description="Helical" evidence="5">
    <location>
        <begin position="52"/>
        <end position="72"/>
    </location>
</feature>
<dbReference type="EnsemblMetazoa" id="CapteT121712">
    <property type="protein sequence ID" value="CapteP121712"/>
    <property type="gene ID" value="CapteG121712"/>
</dbReference>
<dbReference type="Proteomes" id="UP000014760">
    <property type="component" value="Unassembled WGS sequence"/>
</dbReference>
<protein>
    <recommendedName>
        <fullName evidence="9">Amino acid permease/ SLC12A domain-containing protein</fullName>
    </recommendedName>
</protein>
<evidence type="ECO:0000256" key="2">
    <source>
        <dbReference type="ARBA" id="ARBA00022692"/>
    </source>
</evidence>
<reference evidence="8" key="1">
    <citation type="submission" date="2012-12" db="EMBL/GenBank/DDBJ databases">
        <authorList>
            <person name="Hellsten U."/>
            <person name="Grimwood J."/>
            <person name="Chapman J.A."/>
            <person name="Shapiro H."/>
            <person name="Aerts A."/>
            <person name="Otillar R.P."/>
            <person name="Terry A.Y."/>
            <person name="Boore J.L."/>
            <person name="Simakov O."/>
            <person name="Marletaz F."/>
            <person name="Cho S.-J."/>
            <person name="Edsinger-Gonzales E."/>
            <person name="Havlak P."/>
            <person name="Kuo D.-H."/>
            <person name="Larsson T."/>
            <person name="Lv J."/>
            <person name="Arendt D."/>
            <person name="Savage R."/>
            <person name="Osoegawa K."/>
            <person name="de Jong P."/>
            <person name="Lindberg D.R."/>
            <person name="Seaver E.C."/>
            <person name="Weisblat D.A."/>
            <person name="Putnam N.H."/>
            <person name="Grigoriev I.V."/>
            <person name="Rokhsar D.S."/>
        </authorList>
    </citation>
    <scope>NUCLEOTIDE SEQUENCE</scope>
    <source>
        <strain evidence="8">I ESC-2004</strain>
    </source>
</reference>
<organism evidence="6">
    <name type="scientific">Capitella teleta</name>
    <name type="common">Polychaete worm</name>
    <dbReference type="NCBI Taxonomy" id="283909"/>
    <lineage>
        <taxon>Eukaryota</taxon>
        <taxon>Metazoa</taxon>
        <taxon>Spiralia</taxon>
        <taxon>Lophotrochozoa</taxon>
        <taxon>Annelida</taxon>
        <taxon>Polychaeta</taxon>
        <taxon>Sedentaria</taxon>
        <taxon>Scolecida</taxon>
        <taxon>Capitellidae</taxon>
        <taxon>Capitella</taxon>
    </lineage>
</organism>
<dbReference type="PANTHER" id="PTHR11785:SF528">
    <property type="entry name" value="AMINO ACID TRANSPORTER PROTEIN JHI-21"/>
    <property type="match status" value="1"/>
</dbReference>
<dbReference type="EMBL" id="AMQN01019051">
    <property type="status" value="NOT_ANNOTATED_CDS"/>
    <property type="molecule type" value="Genomic_DNA"/>
</dbReference>
<keyword evidence="8" id="KW-1185">Reference proteome</keyword>
<feature type="transmembrane region" description="Helical" evidence="5">
    <location>
        <begin position="84"/>
        <end position="108"/>
    </location>
</feature>
<dbReference type="Gene3D" id="1.20.1740.10">
    <property type="entry name" value="Amino acid/polyamine transporter I"/>
    <property type="match status" value="1"/>
</dbReference>
<dbReference type="PIRSF" id="PIRSF006060">
    <property type="entry name" value="AA_transporter"/>
    <property type="match status" value="1"/>
</dbReference>
<dbReference type="InterPro" id="IPR002293">
    <property type="entry name" value="AA/rel_permease1"/>
</dbReference>
<dbReference type="AlphaFoldDB" id="R7VCI4"/>
<keyword evidence="3 5" id="KW-1133">Transmembrane helix</keyword>
<dbReference type="OMA" id="KANTFIC"/>
<sequence>MDNLKDASVSEKTPLLNHRSLSFQSQVSSTVLDGDDDVQVDPPERSALEKHITLVHATGIIIGTVCGTGIFISPTGVTRSVESVGMSLVLWAAGGIFSLVLALCYAEIGSVMPVSGGDYAYIQRILGQIPAFVCLWATLLLLSSACALMARSAALYLLQMFNMQCHMFPLFNLTYQLRLLYLTVAFAYLNCRTSKWSAKILNIFSLGKIVAMIIIIISGVVSLVQNGYVQTDSAFANTNWSVSSMCVGFVASFITFAGWDSVTAIAGEMKNPKRDLPIALMSSLIIVTAIYIFINAAYFSVLTVDEFLSSDAVAVTFAVNALPKVPWLVPLMVCIAAAGSINATYLIAPR</sequence>
<dbReference type="OrthoDB" id="10062876at2759"/>
<dbReference type="GO" id="GO:0015179">
    <property type="term" value="F:L-amino acid transmembrane transporter activity"/>
    <property type="evidence" value="ECO:0007669"/>
    <property type="project" value="TreeGrafter"/>
</dbReference>
<evidence type="ECO:0000313" key="6">
    <source>
        <dbReference type="EMBL" id="ELU13395.1"/>
    </source>
</evidence>
<dbReference type="EMBL" id="KB295237">
    <property type="protein sequence ID" value="ELU13395.1"/>
    <property type="molecule type" value="Genomic_DNA"/>
</dbReference>
<dbReference type="GO" id="GO:0016020">
    <property type="term" value="C:membrane"/>
    <property type="evidence" value="ECO:0007669"/>
    <property type="project" value="UniProtKB-SubCell"/>
</dbReference>
<evidence type="ECO:0008006" key="9">
    <source>
        <dbReference type="Google" id="ProtNLM"/>
    </source>
</evidence>
<feature type="transmembrane region" description="Helical" evidence="5">
    <location>
        <begin position="201"/>
        <end position="222"/>
    </location>
</feature>
<keyword evidence="4 5" id="KW-0472">Membrane</keyword>
<feature type="transmembrane region" description="Helical" evidence="5">
    <location>
        <begin position="170"/>
        <end position="189"/>
    </location>
</feature>
<evidence type="ECO:0000256" key="3">
    <source>
        <dbReference type="ARBA" id="ARBA00022989"/>
    </source>
</evidence>
<keyword evidence="2 5" id="KW-0812">Transmembrane</keyword>